<dbReference type="PANTHER" id="PTHR11614">
    <property type="entry name" value="PHOSPHOLIPASE-RELATED"/>
    <property type="match status" value="1"/>
</dbReference>
<dbReference type="EMBL" id="RRYP01006181">
    <property type="protein sequence ID" value="TNV81410.1"/>
    <property type="molecule type" value="Genomic_DNA"/>
</dbReference>
<dbReference type="PRINTS" id="PR00111">
    <property type="entry name" value="ABHYDROLASE"/>
</dbReference>
<dbReference type="Gene3D" id="3.40.50.1820">
    <property type="entry name" value="alpha/beta hydrolase"/>
    <property type="match status" value="1"/>
</dbReference>
<sequence>MTSTLIRDGPAEGAARATYPSYMTEVAWTDTDPLKLRVEQDGETITLMTYRLAAAEGQRKGVVFYIHGFGAYCEKSAYMLKQLADRGYEVFALDQRGFGNSGGQRGLFESQKVIYGDLYLFVYRAIQQYKLDLEKVPLFLVGKSFGGALAFNLALRYPQLFKGFALVAPFFQHKEDTIDKYQYAFKFCNIFQLFYSFTLKDYPAQYQFIGKDPKIVHQAKISTLVHFYDEQQYARKHAPKMATPFILINATEDATVRNSTNKEIVQLVKNPANKIVELRGADHLTITYDPAYAEQVYGQIADYFDTLLPSGEAKGLELIHFD</sequence>
<keyword evidence="3" id="KW-1185">Reference proteome</keyword>
<dbReference type="InterPro" id="IPR029058">
    <property type="entry name" value="AB_hydrolase_fold"/>
</dbReference>
<reference evidence="2" key="1">
    <citation type="submission" date="2019-06" db="EMBL/GenBank/DDBJ databases">
        <authorList>
            <person name="Zheng W."/>
        </authorList>
    </citation>
    <scope>NUCLEOTIDE SEQUENCE</scope>
    <source>
        <strain evidence="2">QDHG01</strain>
    </source>
</reference>
<name>A0A8J8T4E7_HALGN</name>
<dbReference type="OrthoDB" id="2498029at2759"/>
<gene>
    <name evidence="2" type="ORF">FGO68_gene13523</name>
</gene>
<feature type="domain" description="Serine aminopeptidase S33" evidence="1">
    <location>
        <begin position="58"/>
        <end position="285"/>
    </location>
</feature>
<dbReference type="InterPro" id="IPR022742">
    <property type="entry name" value="Hydrolase_4"/>
</dbReference>
<organism evidence="2 3">
    <name type="scientific">Halteria grandinella</name>
    <dbReference type="NCBI Taxonomy" id="5974"/>
    <lineage>
        <taxon>Eukaryota</taxon>
        <taxon>Sar</taxon>
        <taxon>Alveolata</taxon>
        <taxon>Ciliophora</taxon>
        <taxon>Intramacronucleata</taxon>
        <taxon>Spirotrichea</taxon>
        <taxon>Stichotrichia</taxon>
        <taxon>Sporadotrichida</taxon>
        <taxon>Halteriidae</taxon>
        <taxon>Halteria</taxon>
    </lineage>
</organism>
<dbReference type="SUPFAM" id="SSF53474">
    <property type="entry name" value="alpha/beta-Hydrolases"/>
    <property type="match status" value="1"/>
</dbReference>
<evidence type="ECO:0000313" key="2">
    <source>
        <dbReference type="EMBL" id="TNV81410.1"/>
    </source>
</evidence>
<comment type="caution">
    <text evidence="2">The sequence shown here is derived from an EMBL/GenBank/DDBJ whole genome shotgun (WGS) entry which is preliminary data.</text>
</comment>
<proteinExistence type="predicted"/>
<evidence type="ECO:0000259" key="1">
    <source>
        <dbReference type="Pfam" id="PF12146"/>
    </source>
</evidence>
<dbReference type="InterPro" id="IPR051044">
    <property type="entry name" value="MAG_DAG_Lipase"/>
</dbReference>
<dbReference type="InterPro" id="IPR000073">
    <property type="entry name" value="AB_hydrolase_1"/>
</dbReference>
<dbReference type="AlphaFoldDB" id="A0A8J8T4E7"/>
<accession>A0A8J8T4E7</accession>
<protein>
    <recommendedName>
        <fullName evidence="1">Serine aminopeptidase S33 domain-containing protein</fullName>
    </recommendedName>
</protein>
<dbReference type="Proteomes" id="UP000785679">
    <property type="component" value="Unassembled WGS sequence"/>
</dbReference>
<dbReference type="Pfam" id="PF12146">
    <property type="entry name" value="Hydrolase_4"/>
    <property type="match status" value="1"/>
</dbReference>
<evidence type="ECO:0000313" key="3">
    <source>
        <dbReference type="Proteomes" id="UP000785679"/>
    </source>
</evidence>